<reference evidence="2" key="1">
    <citation type="journal article" date="2022" name="Mol. Ecol. Resour.">
        <title>The genomes of chicory, endive, great burdock and yacon provide insights into Asteraceae palaeo-polyploidization history and plant inulin production.</title>
        <authorList>
            <person name="Fan W."/>
            <person name="Wang S."/>
            <person name="Wang H."/>
            <person name="Wang A."/>
            <person name="Jiang F."/>
            <person name="Liu H."/>
            <person name="Zhao H."/>
            <person name="Xu D."/>
            <person name="Zhang Y."/>
        </authorList>
    </citation>
    <scope>NUCLEOTIDE SEQUENCE [LARGE SCALE GENOMIC DNA]</scope>
    <source>
        <strain evidence="2">cv. Niubang</strain>
    </source>
</reference>
<sequence>MLVEDEEHMNEREFVPGGVRLNVSICESKEKKGSILKTPHLKTTEALKTKSPLSIEPLFSPPKNADRCGGTPPPTTTTASGFELIIITISLFSKSHLPLSISLSIYAYEISPQFCFEVNCNSHMGRKKRNVATRSKPANPPPPPPPSPPPVGDDRGGDVSSLTTEQDLGMNSSVVQEVQTNLETEVSLAIESDGYSAVKVECEKALNALRRGNHKKALRLMKEMCAKHDNATYLALIHRVQGTVCVKVASIIDDPNAKQRHVKNAIESAKKAVMLSPNSVEFAHFYANLLYEAANDGRDYEDSVHECERALAIKNPIDPGKESLQDESQQKISAPDARIAHVQNELRSLLQKANLGSISSWMKNLGNGEDKFRIIPIRRVPEDPMDIRVVQARRPNDIKKASKTDEERKKEIEVKVAAARLLQQKLESSLSQTDGDKSSEPSAGPGQRTSERKKSGKVKKNASASERKDGVLPYWKCMGMDLKKDLFKIRISDIKAHFRSLKDGLAYDIISEALSFGVGNNGWRFWMCCRCSEKFADPELHKQHVVREHMDSLLPKLQAMLPPNVDNEWTEMLLTFPWKALDVNAAVRMIELQSNSLITNFVDRPYTNDLELANDRFGDGYCSDDAWDSSFGQKKHKDSCNGIIGGSRKHAKTSDCVPMECNQSEGCRGYFNPDNWPLSNDIERTKLLEKIKALFQLLIKHKCLAASHLTKVIQFAVEELHPQLLNCSVENSPICICFLGAQELKKVLIFLQELSHSCGVGRYSEKSNAMEELNSVIQVTEMAEKVVIDEGGSILLLDEHSLPCKLSVTTHQDNPAGNAVAVANIGSENRLAHDDDSLLSWIFSGPTSREQLTLWTRTREEKMHQGMEILEMLGKEFFHLRSLCDRKLEHINYEEALQLVEDLCLEEGKRREHATDFVRQSYESVLRKRREELTEHDKELTCVNQFELEALTNVLKEAESLNVNQFGFEETYGGVNSHVCDLEAGEDDWRMNDYLHQLDSCIEVAIQKQKEQLSVELSKIDARIMRNVSGMQQLEAKLGPLCAHDFGLIVVPLVKSYLRAHIENLAEKDATEKSDAAREAFLAELALDSKKGIGDIPKHLNDKLKDKKKNKEYRKTKDSKAISTGEQHVLPRENAEKTSNTALMIDGEPTESVAEVGIAFHQQEDEARRRKIELEAEERKLEETLEYQRRIEDEAKQKHLAEQHKNSSKVIPMSMVPVEISDVYTKHNIRNHIDERKASRLEPMKQINGLLSPPEDASSKAKDGVLERIGLLDGRIVEDGTLLSERRTGRRGRRQKNTTKLIDGRQQPVSSGKETTEFGQVTYSDGLQSNSNTSSGDNETKIVGLLQAEDDDEKRFQADLSKAVRQSLDAFHSHKKYPSISGLTMPEDMLVEGEDSCVSSIQVTSNNVNGSDVYGTGLKNEVGEYNCFLNVIIQSLWHLRRFREEFLSSSTSAHLHVGDPCVTCALYDIFIALNMASTDTRVQAVAPTSLRIALSNLYPDSNFFQEAQMNDASEVLGVIFDCLHQSFTSGSGVSDIEPVESNALGSWECQNKACTAHSLFGMDIFERMNCYNCGLETRRLKYTSFFHQINANALRTMKVMCPESSFDELLNLVEMNHQLACDLEDGGCGKLNYIHHILSSPPHVFTTVLGWQNTCESVEDIKATLAALSTEIDLSVLYRGLDPRNRRRLVSVVCYYGQHYHCFAYSHVHQRWVMYDDKTVKVIGRWEDVLSMCEKGHLQPQVLFYEAVN</sequence>
<accession>A0ACB8XTU5</accession>
<organism evidence="1 2">
    <name type="scientific">Arctium lappa</name>
    <name type="common">Greater burdock</name>
    <name type="synonym">Lappa major</name>
    <dbReference type="NCBI Taxonomy" id="4217"/>
    <lineage>
        <taxon>Eukaryota</taxon>
        <taxon>Viridiplantae</taxon>
        <taxon>Streptophyta</taxon>
        <taxon>Embryophyta</taxon>
        <taxon>Tracheophyta</taxon>
        <taxon>Spermatophyta</taxon>
        <taxon>Magnoliopsida</taxon>
        <taxon>eudicotyledons</taxon>
        <taxon>Gunneridae</taxon>
        <taxon>Pentapetalae</taxon>
        <taxon>asterids</taxon>
        <taxon>campanulids</taxon>
        <taxon>Asterales</taxon>
        <taxon>Asteraceae</taxon>
        <taxon>Carduoideae</taxon>
        <taxon>Cardueae</taxon>
        <taxon>Arctiinae</taxon>
        <taxon>Arctium</taxon>
    </lineage>
</organism>
<dbReference type="Proteomes" id="UP001055879">
    <property type="component" value="Linkage Group LG15"/>
</dbReference>
<proteinExistence type="predicted"/>
<comment type="caution">
    <text evidence="1">The sequence shown here is derived from an EMBL/GenBank/DDBJ whole genome shotgun (WGS) entry which is preliminary data.</text>
</comment>
<evidence type="ECO:0000313" key="1">
    <source>
        <dbReference type="EMBL" id="KAI3673448.1"/>
    </source>
</evidence>
<dbReference type="EMBL" id="CM042061">
    <property type="protein sequence ID" value="KAI3673448.1"/>
    <property type="molecule type" value="Genomic_DNA"/>
</dbReference>
<keyword evidence="2" id="KW-1185">Reference proteome</keyword>
<gene>
    <name evidence="1" type="ORF">L6452_39567</name>
</gene>
<name>A0ACB8XTU5_ARCLA</name>
<evidence type="ECO:0000313" key="2">
    <source>
        <dbReference type="Proteomes" id="UP001055879"/>
    </source>
</evidence>
<protein>
    <submittedName>
        <fullName evidence="1">Uncharacterized protein</fullName>
    </submittedName>
</protein>
<reference evidence="1 2" key="2">
    <citation type="journal article" date="2022" name="Mol. Ecol. Resour.">
        <title>The genomes of chicory, endive, great burdock and yacon provide insights into Asteraceae paleo-polyploidization history and plant inulin production.</title>
        <authorList>
            <person name="Fan W."/>
            <person name="Wang S."/>
            <person name="Wang H."/>
            <person name="Wang A."/>
            <person name="Jiang F."/>
            <person name="Liu H."/>
            <person name="Zhao H."/>
            <person name="Xu D."/>
            <person name="Zhang Y."/>
        </authorList>
    </citation>
    <scope>NUCLEOTIDE SEQUENCE [LARGE SCALE GENOMIC DNA]</scope>
    <source>
        <strain evidence="2">cv. Niubang</strain>
    </source>
</reference>